<dbReference type="SUPFAM" id="SSF55486">
    <property type="entry name" value="Metalloproteases ('zincins'), catalytic domain"/>
    <property type="match status" value="1"/>
</dbReference>
<proteinExistence type="predicted"/>
<protein>
    <recommendedName>
        <fullName evidence="1">Peptidase M12A domain-containing protein</fullName>
    </recommendedName>
</protein>
<feature type="domain" description="Peptidase M12A" evidence="1">
    <location>
        <begin position="77"/>
        <end position="139"/>
    </location>
</feature>
<evidence type="ECO:0000313" key="3">
    <source>
        <dbReference type="Proteomes" id="UP000548582"/>
    </source>
</evidence>
<comment type="caution">
    <text evidence="2">The sequence shown here is derived from an EMBL/GenBank/DDBJ whole genome shotgun (WGS) entry which is preliminary data.</text>
</comment>
<dbReference type="Pfam" id="PF01400">
    <property type="entry name" value="Astacin"/>
    <property type="match status" value="1"/>
</dbReference>
<evidence type="ECO:0000259" key="1">
    <source>
        <dbReference type="Pfam" id="PF01400"/>
    </source>
</evidence>
<dbReference type="InterPro" id="IPR024079">
    <property type="entry name" value="MetalloPept_cat_dom_sf"/>
</dbReference>
<dbReference type="RefSeq" id="WP_170052503.1">
    <property type="nucleotide sequence ID" value="NZ_JABBKX010000001.1"/>
</dbReference>
<dbReference type="InterPro" id="IPR001506">
    <property type="entry name" value="Peptidase_M12A"/>
</dbReference>
<accession>A0A848EAH2</accession>
<dbReference type="Gene3D" id="3.40.390.10">
    <property type="entry name" value="Collagenase (Catalytic Domain)"/>
    <property type="match status" value="1"/>
</dbReference>
<sequence>MSDRLVREFAFTPFGLSMAEDRWTPRDGSTPGGKVTLGVHFLSASADERAACERAASAWLRDGVEHYLAFEMDVSAARAHIRVRFGPGGNWSLIGRHARAERNLSAPTMNIIPGQPDYIIMHEFGHALGLRHEHQHPDAGIQWREDVVIAAMAGNGPAWTPAYIRANVLQPLSNTARCVGDPTPNVNSVMMYDFPEEWTWNRVRGEMGRSITDGDRRCVRGIYSL</sequence>
<dbReference type="Proteomes" id="UP000548582">
    <property type="component" value="Unassembled WGS sequence"/>
</dbReference>
<dbReference type="EMBL" id="JABBKX010000001">
    <property type="protein sequence ID" value="NMJ40235.1"/>
    <property type="molecule type" value="Genomic_DNA"/>
</dbReference>
<evidence type="ECO:0000313" key="2">
    <source>
        <dbReference type="EMBL" id="NMJ40235.1"/>
    </source>
</evidence>
<organism evidence="2 3">
    <name type="scientific">Neoroseomonas marina</name>
    <dbReference type="NCBI Taxonomy" id="1232220"/>
    <lineage>
        <taxon>Bacteria</taxon>
        <taxon>Pseudomonadati</taxon>
        <taxon>Pseudomonadota</taxon>
        <taxon>Alphaproteobacteria</taxon>
        <taxon>Acetobacterales</taxon>
        <taxon>Acetobacteraceae</taxon>
        <taxon>Neoroseomonas</taxon>
    </lineage>
</organism>
<dbReference type="GO" id="GO:0004222">
    <property type="term" value="F:metalloendopeptidase activity"/>
    <property type="evidence" value="ECO:0007669"/>
    <property type="project" value="InterPro"/>
</dbReference>
<name>A0A848EAH2_9PROT</name>
<gene>
    <name evidence="2" type="ORF">GWK16_03225</name>
</gene>
<keyword evidence="3" id="KW-1185">Reference proteome</keyword>
<reference evidence="2 3" key="1">
    <citation type="submission" date="2020-03" db="EMBL/GenBank/DDBJ databases">
        <authorList>
            <person name="Sun Q."/>
        </authorList>
    </citation>
    <scope>NUCLEOTIDE SEQUENCE [LARGE SCALE GENOMIC DNA]</scope>
    <source>
        <strain evidence="2 3">JC162</strain>
    </source>
</reference>
<dbReference type="AlphaFoldDB" id="A0A848EAH2"/>
<dbReference type="GO" id="GO:0006508">
    <property type="term" value="P:proteolysis"/>
    <property type="evidence" value="ECO:0007669"/>
    <property type="project" value="InterPro"/>
</dbReference>